<accession>A0AAN9G7U8</accession>
<evidence type="ECO:0000313" key="3">
    <source>
        <dbReference type="Proteomes" id="UP001374579"/>
    </source>
</evidence>
<keyword evidence="1" id="KW-0732">Signal</keyword>
<feature type="signal peptide" evidence="1">
    <location>
        <begin position="1"/>
        <end position="24"/>
    </location>
</feature>
<comment type="caution">
    <text evidence="2">The sequence shown here is derived from an EMBL/GenBank/DDBJ whole genome shotgun (WGS) entry which is preliminary data.</text>
</comment>
<feature type="chain" id="PRO_5042903287" evidence="1">
    <location>
        <begin position="25"/>
        <end position="164"/>
    </location>
</feature>
<proteinExistence type="predicted"/>
<sequence>MSFVSYSLSATVAVLAMMCSMTSCLPRDPLKSTVRVRFLVTVNDTWDPNGCMATVATPFLVAGMIHNETGQIQVGSCDHGPLDFSVQQGSDDGYSKMHVFLTFHSSVIEDASPPTCNIPWNGTYINPTENNMDSSPLPSCATADSREGYHMTYYWFRLLEWQFL</sequence>
<keyword evidence="3" id="KW-1185">Reference proteome</keyword>
<organism evidence="2 3">
    <name type="scientific">Littorina saxatilis</name>
    <dbReference type="NCBI Taxonomy" id="31220"/>
    <lineage>
        <taxon>Eukaryota</taxon>
        <taxon>Metazoa</taxon>
        <taxon>Spiralia</taxon>
        <taxon>Lophotrochozoa</taxon>
        <taxon>Mollusca</taxon>
        <taxon>Gastropoda</taxon>
        <taxon>Caenogastropoda</taxon>
        <taxon>Littorinimorpha</taxon>
        <taxon>Littorinoidea</taxon>
        <taxon>Littorinidae</taxon>
        <taxon>Littorina</taxon>
    </lineage>
</organism>
<dbReference type="AlphaFoldDB" id="A0AAN9G7U8"/>
<name>A0AAN9G7U8_9CAEN</name>
<reference evidence="2 3" key="1">
    <citation type="submission" date="2024-02" db="EMBL/GenBank/DDBJ databases">
        <title>Chromosome-scale genome assembly of the rough periwinkle Littorina saxatilis.</title>
        <authorList>
            <person name="De Jode A."/>
            <person name="Faria R."/>
            <person name="Formenti G."/>
            <person name="Sims Y."/>
            <person name="Smith T.P."/>
            <person name="Tracey A."/>
            <person name="Wood J.M.D."/>
            <person name="Zagrodzka Z.B."/>
            <person name="Johannesson K."/>
            <person name="Butlin R.K."/>
            <person name="Leder E.H."/>
        </authorList>
    </citation>
    <scope>NUCLEOTIDE SEQUENCE [LARGE SCALE GENOMIC DNA]</scope>
    <source>
        <strain evidence="2">Snail1</strain>
        <tissue evidence="2">Muscle</tissue>
    </source>
</reference>
<evidence type="ECO:0000313" key="2">
    <source>
        <dbReference type="EMBL" id="KAK7098506.1"/>
    </source>
</evidence>
<gene>
    <name evidence="2" type="ORF">V1264_002781</name>
</gene>
<protein>
    <submittedName>
        <fullName evidence="2">Uncharacterized protein</fullName>
    </submittedName>
</protein>
<dbReference type="Proteomes" id="UP001374579">
    <property type="component" value="Unassembled WGS sequence"/>
</dbReference>
<evidence type="ECO:0000256" key="1">
    <source>
        <dbReference type="SAM" id="SignalP"/>
    </source>
</evidence>
<dbReference type="EMBL" id="JBAMIC010000012">
    <property type="protein sequence ID" value="KAK7098506.1"/>
    <property type="molecule type" value="Genomic_DNA"/>
</dbReference>